<feature type="transmembrane region" description="Helical" evidence="1">
    <location>
        <begin position="281"/>
        <end position="300"/>
    </location>
</feature>
<dbReference type="EMBL" id="DRUY01000209">
    <property type="protein sequence ID" value="HHI66137.1"/>
    <property type="molecule type" value="Genomic_DNA"/>
</dbReference>
<protein>
    <recommendedName>
        <fullName evidence="2">Acyltransferase 3 domain-containing protein</fullName>
    </recommendedName>
</protein>
<feature type="transmembrane region" description="Helical" evidence="1">
    <location>
        <begin position="245"/>
        <end position="269"/>
    </location>
</feature>
<feature type="transmembrane region" description="Helical" evidence="1">
    <location>
        <begin position="140"/>
        <end position="160"/>
    </location>
</feature>
<dbReference type="InterPro" id="IPR002656">
    <property type="entry name" value="Acyl_transf_3_dom"/>
</dbReference>
<organism evidence="3">
    <name type="scientific">Thermodesulfobium narugense</name>
    <dbReference type="NCBI Taxonomy" id="184064"/>
    <lineage>
        <taxon>Bacteria</taxon>
        <taxon>Pseudomonadati</taxon>
        <taxon>Thermodesulfobiota</taxon>
        <taxon>Thermodesulfobiia</taxon>
        <taxon>Thermodesulfobiales</taxon>
        <taxon>Thermodesulfobiaceae</taxon>
        <taxon>Thermodesulfobium</taxon>
    </lineage>
</organism>
<accession>A0A7C5KCZ4</accession>
<feature type="transmembrane region" description="Helical" evidence="1">
    <location>
        <begin position="180"/>
        <end position="201"/>
    </location>
</feature>
<feature type="transmembrane region" description="Helical" evidence="1">
    <location>
        <begin position="72"/>
        <end position="92"/>
    </location>
</feature>
<dbReference type="Pfam" id="PF01757">
    <property type="entry name" value="Acyl_transf_3"/>
    <property type="match status" value="1"/>
</dbReference>
<feature type="transmembrane region" description="Helical" evidence="1">
    <location>
        <begin position="12"/>
        <end position="29"/>
    </location>
</feature>
<dbReference type="PANTHER" id="PTHR37312">
    <property type="entry name" value="MEMBRANE-BOUND ACYLTRANSFERASE YKRP-RELATED"/>
    <property type="match status" value="1"/>
</dbReference>
<feature type="transmembrane region" description="Helical" evidence="1">
    <location>
        <begin position="329"/>
        <end position="350"/>
    </location>
</feature>
<feature type="domain" description="Acyltransferase 3" evidence="2">
    <location>
        <begin position="6"/>
        <end position="348"/>
    </location>
</feature>
<feature type="transmembrane region" description="Helical" evidence="1">
    <location>
        <begin position="222"/>
        <end position="239"/>
    </location>
</feature>
<feature type="transmembrane region" description="Helical" evidence="1">
    <location>
        <begin position="112"/>
        <end position="133"/>
    </location>
</feature>
<reference evidence="3" key="1">
    <citation type="journal article" date="2020" name="mSystems">
        <title>Genome- and Community-Level Interaction Insights into Carbon Utilization and Element Cycling Functions of Hydrothermarchaeota in Hydrothermal Sediment.</title>
        <authorList>
            <person name="Zhou Z."/>
            <person name="Liu Y."/>
            <person name="Xu W."/>
            <person name="Pan J."/>
            <person name="Luo Z.H."/>
            <person name="Li M."/>
        </authorList>
    </citation>
    <scope>NUCLEOTIDE SEQUENCE [LARGE SCALE GENOMIC DNA]</scope>
    <source>
        <strain evidence="3">SpSt-1019</strain>
    </source>
</reference>
<evidence type="ECO:0000259" key="2">
    <source>
        <dbReference type="Pfam" id="PF01757"/>
    </source>
</evidence>
<evidence type="ECO:0000256" key="1">
    <source>
        <dbReference type="SAM" id="Phobius"/>
    </source>
</evidence>
<dbReference type="GO" id="GO:0016747">
    <property type="term" value="F:acyltransferase activity, transferring groups other than amino-acyl groups"/>
    <property type="evidence" value="ECO:0007669"/>
    <property type="project" value="InterPro"/>
</dbReference>
<keyword evidence="1" id="KW-1133">Transmembrane helix</keyword>
<gene>
    <name evidence="3" type="ORF">ENL70_06290</name>
</gene>
<keyword evidence="1" id="KW-0812">Transmembrane</keyword>
<dbReference type="AlphaFoldDB" id="A0A7C5KCZ4"/>
<evidence type="ECO:0000313" key="3">
    <source>
        <dbReference type="EMBL" id="HHI66137.1"/>
    </source>
</evidence>
<proteinExistence type="predicted"/>
<sequence>MQKRIDWVDKAKFFGIFWIVFGHTTYFSPEILIKYAYSFHLALFWFIAGFVFNPKFDMTPRQVLLRNIRRYIIPYFFFGILIYIYSVIILTPHKIVFLTYFTNLLIVKENQFTTPLWFLPAIFFVSTVYDYCLRLSMKRYIIFVIFISCICIETQIEAISSSLKLFDNTQLFWIRAIRSYGILFFWGVAAGFIWFGLGYLFKSSKFLNTLLNNFIGVNRFKVFFLLFVFLLNMALFLLIDEFDLFHGLFFSDFLGYFVTISGIAFWLYASNITKNNRFMLYLGKNTLIVFTLHEAIFYLFQKVNEYLFYNFGFPDLFITRKRLFIEQCVTGFSLTVVSLLFSVLVIWFLNKYFYIFLGRKIKGSN</sequence>
<comment type="caution">
    <text evidence="3">The sequence shown here is derived from an EMBL/GenBank/DDBJ whole genome shotgun (WGS) entry which is preliminary data.</text>
</comment>
<dbReference type="PANTHER" id="PTHR37312:SF1">
    <property type="entry name" value="MEMBRANE-BOUND ACYLTRANSFERASE YKRP-RELATED"/>
    <property type="match status" value="1"/>
</dbReference>
<name>A0A7C5KCZ4_9BACT</name>
<dbReference type="InterPro" id="IPR052734">
    <property type="entry name" value="Nod_factor_acetyltransferase"/>
</dbReference>
<feature type="transmembrane region" description="Helical" evidence="1">
    <location>
        <begin position="35"/>
        <end position="52"/>
    </location>
</feature>
<keyword evidence="1" id="KW-0472">Membrane</keyword>